<evidence type="ECO:0000256" key="2">
    <source>
        <dbReference type="ARBA" id="ARBA00022977"/>
    </source>
</evidence>
<dbReference type="InterPro" id="IPR012727">
    <property type="entry name" value="Gly_oxidase_ThiO"/>
</dbReference>
<name>A0A974NHL5_9GAMM</name>
<dbReference type="PANTHER" id="PTHR13847:SF289">
    <property type="entry name" value="GLYCINE OXIDASE"/>
    <property type="match status" value="1"/>
</dbReference>
<dbReference type="GO" id="GO:0050660">
    <property type="term" value="F:flavin adenine dinucleotide binding"/>
    <property type="evidence" value="ECO:0007669"/>
    <property type="project" value="InterPro"/>
</dbReference>
<dbReference type="EMBL" id="CP067393">
    <property type="protein sequence ID" value="QQP86708.1"/>
    <property type="molecule type" value="Genomic_DNA"/>
</dbReference>
<evidence type="ECO:0000256" key="1">
    <source>
        <dbReference type="ARBA" id="ARBA00004948"/>
    </source>
</evidence>
<dbReference type="InterPro" id="IPR036188">
    <property type="entry name" value="FAD/NAD-bd_sf"/>
</dbReference>
<feature type="domain" description="FAD dependent oxidoreductase" evidence="4">
    <location>
        <begin position="5"/>
        <end position="346"/>
    </location>
</feature>
<gene>
    <name evidence="5" type="primary">thiO</name>
    <name evidence="5" type="ORF">JHT90_05575</name>
</gene>
<dbReference type="NCBIfam" id="TIGR02352">
    <property type="entry name" value="thiamin_ThiO"/>
    <property type="match status" value="1"/>
</dbReference>
<dbReference type="EC" id="1.4.3.19" evidence="5"/>
<accession>A0A974NHL5</accession>
<dbReference type="GO" id="GO:0005737">
    <property type="term" value="C:cytoplasm"/>
    <property type="evidence" value="ECO:0007669"/>
    <property type="project" value="TreeGrafter"/>
</dbReference>
<dbReference type="InterPro" id="IPR006076">
    <property type="entry name" value="FAD-dep_OxRdtase"/>
</dbReference>
<dbReference type="Gene3D" id="3.50.50.60">
    <property type="entry name" value="FAD/NAD(P)-binding domain"/>
    <property type="match status" value="1"/>
</dbReference>
<dbReference type="Gene3D" id="3.30.9.10">
    <property type="entry name" value="D-Amino Acid Oxidase, subunit A, domain 2"/>
    <property type="match status" value="1"/>
</dbReference>
<sequence length="365" mass="40454">MTTKTLIIGAGIIGLLTAYKLAKEGIEVILLEKNSAVGREASWAGGGIISPLFPWRQHAAITSLVNVSQDSYLEFIAELKSLSNIDPEYYITGLYWLNLEDEQQALDWAQQYQRPLNKVDIVEVERAVSVLGSGFTSAVYMDNIANIRNPRLVKALHSILVNMPNVQIKENCLFIDIIQQGGRVVGVHTSQQDYYGDNVVICTGAWTGSWLDTLGINLSIQPVKGQMILFKCKEDFLPTIILANERYAIPRRDGHILVGSTIEYVGYDNEPTLEAQESLRQSAVEMLPELAKAQVIQHWSGIRPAAPEGIPYIGEVPNYSGLWLNCGHFLNGFVLAPASCQLLTELMLGRQPVVDANPYMPINRV</sequence>
<evidence type="ECO:0000313" key="6">
    <source>
        <dbReference type="Proteomes" id="UP000595278"/>
    </source>
</evidence>
<dbReference type="GO" id="GO:0043799">
    <property type="term" value="F:glycine oxidase activity"/>
    <property type="evidence" value="ECO:0007669"/>
    <property type="project" value="UniProtKB-EC"/>
</dbReference>
<keyword evidence="6" id="KW-1185">Reference proteome</keyword>
<reference evidence="5 6" key="1">
    <citation type="submission" date="2021-01" db="EMBL/GenBank/DDBJ databases">
        <title>Entomomonas sp. F2A isolated from a house cricket (Acheta domesticus).</title>
        <authorList>
            <person name="Spergser J."/>
            <person name="Busse H.-J."/>
        </authorList>
    </citation>
    <scope>NUCLEOTIDE SEQUENCE [LARGE SCALE GENOMIC DNA]</scope>
    <source>
        <strain evidence="5 6">F2A</strain>
    </source>
</reference>
<dbReference type="SUPFAM" id="SSF51905">
    <property type="entry name" value="FAD/NAD(P)-binding domain"/>
    <property type="match status" value="1"/>
</dbReference>
<dbReference type="RefSeq" id="WP_201095052.1">
    <property type="nucleotide sequence ID" value="NZ_CP067393.1"/>
</dbReference>
<dbReference type="SUPFAM" id="SSF54373">
    <property type="entry name" value="FAD-linked reductases, C-terminal domain"/>
    <property type="match status" value="1"/>
</dbReference>
<organism evidence="5 6">
    <name type="scientific">Entomomonas asaccharolytica</name>
    <dbReference type="NCBI Taxonomy" id="2785331"/>
    <lineage>
        <taxon>Bacteria</taxon>
        <taxon>Pseudomonadati</taxon>
        <taxon>Pseudomonadota</taxon>
        <taxon>Gammaproteobacteria</taxon>
        <taxon>Pseudomonadales</taxon>
        <taxon>Pseudomonadaceae</taxon>
        <taxon>Entomomonas</taxon>
    </lineage>
</organism>
<keyword evidence="2" id="KW-0784">Thiamine biosynthesis</keyword>
<dbReference type="Proteomes" id="UP000595278">
    <property type="component" value="Chromosome"/>
</dbReference>
<dbReference type="AlphaFoldDB" id="A0A974NHL5"/>
<comment type="pathway">
    <text evidence="1">Cofactor biosynthesis; thiamine diphosphate biosynthesis.</text>
</comment>
<dbReference type="PANTHER" id="PTHR13847">
    <property type="entry name" value="SARCOSINE DEHYDROGENASE-RELATED"/>
    <property type="match status" value="1"/>
</dbReference>
<dbReference type="Pfam" id="PF01266">
    <property type="entry name" value="DAO"/>
    <property type="match status" value="1"/>
</dbReference>
<dbReference type="KEGG" id="eaz:JHT90_05575"/>
<dbReference type="GO" id="GO:0009228">
    <property type="term" value="P:thiamine biosynthetic process"/>
    <property type="evidence" value="ECO:0007669"/>
    <property type="project" value="UniProtKB-KW"/>
</dbReference>
<evidence type="ECO:0000259" key="4">
    <source>
        <dbReference type="Pfam" id="PF01266"/>
    </source>
</evidence>
<protein>
    <submittedName>
        <fullName evidence="5">Glycine oxidase ThiO</fullName>
        <ecNumber evidence="5">1.4.3.19</ecNumber>
    </submittedName>
</protein>
<evidence type="ECO:0000313" key="5">
    <source>
        <dbReference type="EMBL" id="QQP86708.1"/>
    </source>
</evidence>
<evidence type="ECO:0000256" key="3">
    <source>
        <dbReference type="ARBA" id="ARBA00023002"/>
    </source>
</evidence>
<proteinExistence type="predicted"/>
<keyword evidence="3 5" id="KW-0560">Oxidoreductase</keyword>